<accession>A0A4R2M5H3</accession>
<dbReference type="Gene3D" id="2.60.120.10">
    <property type="entry name" value="Jelly Rolls"/>
    <property type="match status" value="1"/>
</dbReference>
<evidence type="ECO:0000313" key="1">
    <source>
        <dbReference type="EMBL" id="TCP02479.1"/>
    </source>
</evidence>
<dbReference type="SUPFAM" id="SSF51182">
    <property type="entry name" value="RmlC-like cupins"/>
    <property type="match status" value="1"/>
</dbReference>
<gene>
    <name evidence="1" type="ORF">EV684_10640</name>
</gene>
<dbReference type="InterPro" id="IPR011051">
    <property type="entry name" value="RmlC_Cupin_sf"/>
</dbReference>
<name>A0A4R2M5H3_RUBGE</name>
<protein>
    <submittedName>
        <fullName evidence="1">Putative metal-dependent enzyme (Double-stranded beta helix superfamily)</fullName>
    </submittedName>
</protein>
<proteinExistence type="predicted"/>
<dbReference type="Proteomes" id="UP000295106">
    <property type="component" value="Unassembled WGS sequence"/>
</dbReference>
<dbReference type="EMBL" id="SLXD01000006">
    <property type="protein sequence ID" value="TCP02479.1"/>
    <property type="molecule type" value="Genomic_DNA"/>
</dbReference>
<sequence>MQGTAVLSLEPLRRFVQAASLAVNACGATEPPLQLLAWQLRTLLAQDDWLPAELARPRQGCSTYLLYADPVDRFSVVSYVTAPGFRSPVHDTGVWSVFGMLRGEHRLRLHDRAPDGRPAAADEVLRLRPGEVLPPEPGRMPMFQIDNPHADAPGVGIHVYGGVLAGLQSLGFDEHGEAHAHVFSYANSWIPNLWSRRHGPRPDEAGAPPTWRALPHGT</sequence>
<dbReference type="AlphaFoldDB" id="A0A4R2M5H3"/>
<organism evidence="1 2">
    <name type="scientific">Rubrivivax gelatinosus</name>
    <name type="common">Rhodocyclus gelatinosus</name>
    <name type="synonym">Rhodopseudomonas gelatinosa</name>
    <dbReference type="NCBI Taxonomy" id="28068"/>
    <lineage>
        <taxon>Bacteria</taxon>
        <taxon>Pseudomonadati</taxon>
        <taxon>Pseudomonadota</taxon>
        <taxon>Betaproteobacteria</taxon>
        <taxon>Burkholderiales</taxon>
        <taxon>Sphaerotilaceae</taxon>
        <taxon>Rubrivivax</taxon>
    </lineage>
</organism>
<dbReference type="InterPro" id="IPR014710">
    <property type="entry name" value="RmlC-like_jellyroll"/>
</dbReference>
<evidence type="ECO:0000313" key="2">
    <source>
        <dbReference type="Proteomes" id="UP000295106"/>
    </source>
</evidence>
<comment type="caution">
    <text evidence="1">The sequence shown here is derived from an EMBL/GenBank/DDBJ whole genome shotgun (WGS) entry which is preliminary data.</text>
</comment>
<reference evidence="1 2" key="1">
    <citation type="submission" date="2019-03" db="EMBL/GenBank/DDBJ databases">
        <title>Genomic Encyclopedia of Type Strains, Phase IV (KMG-IV): sequencing the most valuable type-strain genomes for metagenomic binning, comparative biology and taxonomic classification.</title>
        <authorList>
            <person name="Goeker M."/>
        </authorList>
    </citation>
    <scope>NUCLEOTIDE SEQUENCE [LARGE SCALE GENOMIC DNA]</scope>
    <source>
        <strain evidence="1 2">DSM 1709</strain>
    </source>
</reference>